<dbReference type="InterPro" id="IPR000073">
    <property type="entry name" value="AB_hydrolase_1"/>
</dbReference>
<dbReference type="STRING" id="41875.K8EPG9"/>
<reference evidence="9 10" key="1">
    <citation type="submission" date="2011-10" db="EMBL/GenBank/DDBJ databases">
        <authorList>
            <person name="Genoscope - CEA"/>
        </authorList>
    </citation>
    <scope>NUCLEOTIDE SEQUENCE [LARGE SCALE GENOMIC DNA]</scope>
    <source>
        <strain evidence="9 10">RCC 1105</strain>
    </source>
</reference>
<dbReference type="SUPFAM" id="SSF53474">
    <property type="entry name" value="alpha/beta-Hydrolases"/>
    <property type="match status" value="1"/>
</dbReference>
<feature type="active site" evidence="6">
    <location>
        <position position="408"/>
    </location>
</feature>
<comment type="similarity">
    <text evidence="1 5">Belongs to the AB hydrolase superfamily.</text>
</comment>
<feature type="region of interest" description="Disordered" evidence="7">
    <location>
        <begin position="318"/>
        <end position="340"/>
    </location>
</feature>
<accession>K8EPG9</accession>
<evidence type="ECO:0000256" key="3">
    <source>
        <dbReference type="ARBA" id="ARBA00022801"/>
    </source>
</evidence>
<dbReference type="Gene3D" id="3.40.50.1820">
    <property type="entry name" value="alpha/beta hydrolase"/>
    <property type="match status" value="1"/>
</dbReference>
<comment type="catalytic activity">
    <reaction evidence="4">
        <text>[phosphatase 2A protein]-C-terminal L-leucine methyl ester + H2O = [phosphatase 2A protein]-C-terminal L-leucine + methanol + H(+)</text>
        <dbReference type="Rhea" id="RHEA:48548"/>
        <dbReference type="Rhea" id="RHEA-COMP:12134"/>
        <dbReference type="Rhea" id="RHEA-COMP:12135"/>
        <dbReference type="ChEBI" id="CHEBI:15377"/>
        <dbReference type="ChEBI" id="CHEBI:15378"/>
        <dbReference type="ChEBI" id="CHEBI:17790"/>
        <dbReference type="ChEBI" id="CHEBI:90516"/>
        <dbReference type="ChEBI" id="CHEBI:90517"/>
        <dbReference type="EC" id="3.1.1.89"/>
    </reaction>
</comment>
<dbReference type="OrthoDB" id="194865at2759"/>
<evidence type="ECO:0000256" key="2">
    <source>
        <dbReference type="ARBA" id="ARBA00022487"/>
    </source>
</evidence>
<feature type="compositionally biased region" description="Low complexity" evidence="7">
    <location>
        <begin position="323"/>
        <end position="333"/>
    </location>
</feature>
<proteinExistence type="inferred from homology"/>
<feature type="compositionally biased region" description="Polar residues" evidence="7">
    <location>
        <begin position="37"/>
        <end position="47"/>
    </location>
</feature>
<keyword evidence="3 5" id="KW-0378">Hydrolase</keyword>
<protein>
    <recommendedName>
        <fullName evidence="5">Protein phosphatase methylesterase 1</fullName>
        <shortName evidence="5">PME-1</shortName>
        <ecNumber evidence="5">3.1.1.-</ecNumber>
    </recommendedName>
</protein>
<dbReference type="PANTHER" id="PTHR14189:SF0">
    <property type="entry name" value="PROTEIN PHOSPHATASE METHYLESTERASE 1"/>
    <property type="match status" value="1"/>
</dbReference>
<dbReference type="PIRSF" id="PIRSF022950">
    <property type="entry name" value="PPase_methylesterase_euk"/>
    <property type="match status" value="1"/>
</dbReference>
<dbReference type="eggNOG" id="KOG2564">
    <property type="taxonomic scope" value="Eukaryota"/>
</dbReference>
<dbReference type="Pfam" id="PF12697">
    <property type="entry name" value="Abhydrolase_6"/>
    <property type="match status" value="1"/>
</dbReference>
<keyword evidence="2 5" id="KW-0719">Serine esterase</keyword>
<feature type="active site" evidence="6">
    <location>
        <position position="229"/>
    </location>
</feature>
<evidence type="ECO:0000256" key="4">
    <source>
        <dbReference type="ARBA" id="ARBA00049203"/>
    </source>
</evidence>
<feature type="domain" description="AB hydrolase-1" evidence="8">
    <location>
        <begin position="144"/>
        <end position="419"/>
    </location>
</feature>
<evidence type="ECO:0000313" key="10">
    <source>
        <dbReference type="Proteomes" id="UP000198341"/>
    </source>
</evidence>
<keyword evidence="10" id="KW-1185">Reference proteome</keyword>
<feature type="compositionally biased region" description="Low complexity" evidence="7">
    <location>
        <begin position="56"/>
        <end position="70"/>
    </location>
</feature>
<dbReference type="Proteomes" id="UP000198341">
    <property type="component" value="Chromosome 15"/>
</dbReference>
<evidence type="ECO:0000256" key="7">
    <source>
        <dbReference type="SAM" id="MobiDB-lite"/>
    </source>
</evidence>
<gene>
    <name evidence="9" type="ordered locus">Bathy15g00030</name>
</gene>
<name>K8EPG9_9CHLO</name>
<dbReference type="InterPro" id="IPR016812">
    <property type="entry name" value="PPase_methylesterase_euk"/>
</dbReference>
<dbReference type="RefSeq" id="XP_007508758.1">
    <property type="nucleotide sequence ID" value="XM_007508696.1"/>
</dbReference>
<dbReference type="EMBL" id="FO082264">
    <property type="protein sequence ID" value="CCO19844.1"/>
    <property type="molecule type" value="Genomic_DNA"/>
</dbReference>
<comment type="function">
    <text evidence="5">Demethylates proteins that have been reversibly carboxymethylated.</text>
</comment>
<feature type="active site" evidence="6">
    <location>
        <position position="264"/>
    </location>
</feature>
<organism evidence="9 10">
    <name type="scientific">Bathycoccus prasinos</name>
    <dbReference type="NCBI Taxonomy" id="41875"/>
    <lineage>
        <taxon>Eukaryota</taxon>
        <taxon>Viridiplantae</taxon>
        <taxon>Chlorophyta</taxon>
        <taxon>Mamiellophyceae</taxon>
        <taxon>Mamiellales</taxon>
        <taxon>Bathycoccaceae</taxon>
        <taxon>Bathycoccus</taxon>
    </lineage>
</organism>
<evidence type="ECO:0000256" key="5">
    <source>
        <dbReference type="PIRNR" id="PIRNR022950"/>
    </source>
</evidence>
<feature type="compositionally biased region" description="Polar residues" evidence="7">
    <location>
        <begin position="16"/>
        <end position="28"/>
    </location>
</feature>
<evidence type="ECO:0000256" key="6">
    <source>
        <dbReference type="PIRSR" id="PIRSR022950-1"/>
    </source>
</evidence>
<dbReference type="PANTHER" id="PTHR14189">
    <property type="entry name" value="PROTEIN PHOSPHATASE METHYLESTERASE-1 RELATED"/>
    <property type="match status" value="1"/>
</dbReference>
<feature type="region of interest" description="Disordered" evidence="7">
    <location>
        <begin position="1"/>
        <end position="86"/>
    </location>
</feature>
<dbReference type="GeneID" id="19011401"/>
<dbReference type="AlphaFoldDB" id="K8EPG9"/>
<evidence type="ECO:0000313" key="9">
    <source>
        <dbReference type="EMBL" id="CCO19844.1"/>
    </source>
</evidence>
<evidence type="ECO:0000256" key="1">
    <source>
        <dbReference type="ARBA" id="ARBA00008645"/>
    </source>
</evidence>
<evidence type="ECO:0000259" key="8">
    <source>
        <dbReference type="Pfam" id="PF12697"/>
    </source>
</evidence>
<dbReference type="GO" id="GO:0051723">
    <property type="term" value="F:protein methylesterase activity"/>
    <property type="evidence" value="ECO:0007669"/>
    <property type="project" value="UniProtKB-EC"/>
</dbReference>
<dbReference type="KEGG" id="bpg:Bathy15g00030"/>
<dbReference type="InterPro" id="IPR029058">
    <property type="entry name" value="AB_hydrolase_fold"/>
</dbReference>
<dbReference type="EC" id="3.1.1.-" evidence="5"/>
<sequence length="432" mass="48139">MEMMEDEERREDSHVYASSTAKTPNPNWTRFGGLHQPKTSATKTSRLGTLREEDSTLTPTSTLSDIPTITNAINGGKPPRNASADMPPPPARAIITPEVWNDDGYFDEKITVENEREEAFCVYRAADIGIIPDGDGKTVTTTTLVCLHGCPYSSLSWAPFVKEFRNKCKTQTKVEIYAIDLRHHGESISMRDGGSDFSLGRMVEDVAMILKHLFSQTEIDRKCVLIGHSMGASVASSLALREDMWTKNVNDKNEISLAGLIVVDVVEGSALKALPMMSLQLLNRPTSFRTMRDAFRWCLGFGGSTKSVESARISFPSQLHQKSNGNSSSFSDSNSEREDASSPFTFRCDVVKTEPYWKEWYLGMSERFLSAKTSKALLLAGTDRLDTPLTIAQMQGKFQMVVFPNSGHAIQEDEPEKFTQVVQDFLTRYVQN</sequence>